<evidence type="ECO:0000256" key="2">
    <source>
        <dbReference type="ARBA" id="ARBA00023015"/>
    </source>
</evidence>
<dbReference type="InterPro" id="IPR013325">
    <property type="entry name" value="RNA_pol_sigma_r2"/>
</dbReference>
<evidence type="ECO:0000256" key="5">
    <source>
        <dbReference type="ARBA" id="ARBA00023163"/>
    </source>
</evidence>
<dbReference type="InterPro" id="IPR036388">
    <property type="entry name" value="WH-like_DNA-bd_sf"/>
</dbReference>
<dbReference type="EMBL" id="JANDHW010000002">
    <property type="protein sequence ID" value="MCP9611094.1"/>
    <property type="molecule type" value="Genomic_DNA"/>
</dbReference>
<keyword evidence="3 6" id="KW-0731">Sigma factor</keyword>
<dbReference type="InterPro" id="IPR039425">
    <property type="entry name" value="RNA_pol_sigma-70-like"/>
</dbReference>
<keyword evidence="5 6" id="KW-0804">Transcription</keyword>
<gene>
    <name evidence="9" type="ORF">NMU02_03180</name>
</gene>
<reference evidence="9 10" key="1">
    <citation type="submission" date="2022-07" db="EMBL/GenBank/DDBJ databases">
        <title>Fecal culturing of patients with breast cancer.</title>
        <authorList>
            <person name="Teng N.M.Y."/>
            <person name="Kiu R."/>
            <person name="Evans R."/>
            <person name="Baker D.J."/>
            <person name="Zenner C."/>
            <person name="Robinson S.D."/>
            <person name="Hall L.J."/>
        </authorList>
    </citation>
    <scope>NUCLEOTIDE SEQUENCE [LARGE SCALE GENOMIC DNA]</scope>
    <source>
        <strain evidence="9 10">LH1063</strain>
    </source>
</reference>
<dbReference type="Proteomes" id="UP001205603">
    <property type="component" value="Unassembled WGS sequence"/>
</dbReference>
<dbReference type="InterPro" id="IPR013249">
    <property type="entry name" value="RNA_pol_sigma70_r4_t2"/>
</dbReference>
<keyword evidence="10" id="KW-1185">Reference proteome</keyword>
<protein>
    <recommendedName>
        <fullName evidence="6">RNA polymerase sigma factor</fullName>
    </recommendedName>
</protein>
<dbReference type="RefSeq" id="WP_255025749.1">
    <property type="nucleotide sequence ID" value="NZ_JANDHW010000002.1"/>
</dbReference>
<comment type="similarity">
    <text evidence="1 6">Belongs to the sigma-70 factor family. ECF subfamily.</text>
</comment>
<name>A0ABT1MGD1_9BACT</name>
<sequence length="162" mass="19611">MNNSDFETELEKCRKKLYSYALWLTNDVYLAEDLVQETMIKAYLNKESFVCGNFMAWLRKIMRNHFVNDYRKAHRIEFIDYSDVKTEFFSTECHVEDEYDLEYINKALASHDENYGYMLGFYYMGYSYKEISEMFSLNIGTVKSRMHTLREELKIDLDEFRD</sequence>
<dbReference type="InterPro" id="IPR000838">
    <property type="entry name" value="RNA_pol_sigma70_ECF_CS"/>
</dbReference>
<proteinExistence type="inferred from homology"/>
<dbReference type="Pfam" id="PF04542">
    <property type="entry name" value="Sigma70_r2"/>
    <property type="match status" value="1"/>
</dbReference>
<organism evidence="9 10">
    <name type="scientific">Coprobacter tertius</name>
    <dbReference type="NCBI Taxonomy" id="2944915"/>
    <lineage>
        <taxon>Bacteria</taxon>
        <taxon>Pseudomonadati</taxon>
        <taxon>Bacteroidota</taxon>
        <taxon>Bacteroidia</taxon>
        <taxon>Bacteroidales</taxon>
        <taxon>Barnesiellaceae</taxon>
        <taxon>Coprobacter</taxon>
    </lineage>
</organism>
<evidence type="ECO:0000259" key="8">
    <source>
        <dbReference type="Pfam" id="PF08281"/>
    </source>
</evidence>
<dbReference type="Gene3D" id="1.10.1740.10">
    <property type="match status" value="1"/>
</dbReference>
<evidence type="ECO:0000313" key="9">
    <source>
        <dbReference type="EMBL" id="MCP9611094.1"/>
    </source>
</evidence>
<dbReference type="InterPro" id="IPR007627">
    <property type="entry name" value="RNA_pol_sigma70_r2"/>
</dbReference>
<keyword evidence="4 6" id="KW-0238">DNA-binding</keyword>
<accession>A0ABT1MGD1</accession>
<dbReference type="InterPro" id="IPR014284">
    <property type="entry name" value="RNA_pol_sigma-70_dom"/>
</dbReference>
<dbReference type="PROSITE" id="PS01063">
    <property type="entry name" value="SIGMA70_ECF"/>
    <property type="match status" value="1"/>
</dbReference>
<feature type="domain" description="RNA polymerase sigma-70 region 2" evidence="7">
    <location>
        <begin position="11"/>
        <end position="75"/>
    </location>
</feature>
<dbReference type="InterPro" id="IPR013324">
    <property type="entry name" value="RNA_pol_sigma_r3/r4-like"/>
</dbReference>
<keyword evidence="2 6" id="KW-0805">Transcription regulation</keyword>
<evidence type="ECO:0000256" key="6">
    <source>
        <dbReference type="RuleBase" id="RU000716"/>
    </source>
</evidence>
<evidence type="ECO:0000256" key="1">
    <source>
        <dbReference type="ARBA" id="ARBA00010641"/>
    </source>
</evidence>
<dbReference type="PANTHER" id="PTHR43133">
    <property type="entry name" value="RNA POLYMERASE ECF-TYPE SIGMA FACTO"/>
    <property type="match status" value="1"/>
</dbReference>
<evidence type="ECO:0000259" key="7">
    <source>
        <dbReference type="Pfam" id="PF04542"/>
    </source>
</evidence>
<evidence type="ECO:0000313" key="10">
    <source>
        <dbReference type="Proteomes" id="UP001205603"/>
    </source>
</evidence>
<dbReference type="NCBIfam" id="TIGR02937">
    <property type="entry name" value="sigma70-ECF"/>
    <property type="match status" value="1"/>
</dbReference>
<dbReference type="SUPFAM" id="SSF88946">
    <property type="entry name" value="Sigma2 domain of RNA polymerase sigma factors"/>
    <property type="match status" value="1"/>
</dbReference>
<evidence type="ECO:0000256" key="3">
    <source>
        <dbReference type="ARBA" id="ARBA00023082"/>
    </source>
</evidence>
<feature type="domain" description="RNA polymerase sigma factor 70 region 4 type 2" evidence="8">
    <location>
        <begin position="122"/>
        <end position="151"/>
    </location>
</feature>
<dbReference type="PANTHER" id="PTHR43133:SF25">
    <property type="entry name" value="RNA POLYMERASE SIGMA FACTOR RFAY-RELATED"/>
    <property type="match status" value="1"/>
</dbReference>
<comment type="caution">
    <text evidence="9">The sequence shown here is derived from an EMBL/GenBank/DDBJ whole genome shotgun (WGS) entry which is preliminary data.</text>
</comment>
<dbReference type="SUPFAM" id="SSF88659">
    <property type="entry name" value="Sigma3 and sigma4 domains of RNA polymerase sigma factors"/>
    <property type="match status" value="1"/>
</dbReference>
<evidence type="ECO:0000256" key="4">
    <source>
        <dbReference type="ARBA" id="ARBA00023125"/>
    </source>
</evidence>
<dbReference type="Gene3D" id="1.10.10.10">
    <property type="entry name" value="Winged helix-like DNA-binding domain superfamily/Winged helix DNA-binding domain"/>
    <property type="match status" value="1"/>
</dbReference>
<dbReference type="Pfam" id="PF08281">
    <property type="entry name" value="Sigma70_r4_2"/>
    <property type="match status" value="1"/>
</dbReference>